<comment type="caution">
    <text evidence="2">The sequence shown here is derived from an EMBL/GenBank/DDBJ whole genome shotgun (WGS) entry which is preliminary data.</text>
</comment>
<reference evidence="2" key="2">
    <citation type="submission" date="2021-02" db="EMBL/GenBank/DDBJ databases">
        <authorList>
            <person name="Kimball J.A."/>
            <person name="Haas M.W."/>
            <person name="Macchietto M."/>
            <person name="Kono T."/>
            <person name="Duquette J."/>
            <person name="Shao M."/>
        </authorList>
    </citation>
    <scope>NUCLEOTIDE SEQUENCE</scope>
    <source>
        <tissue evidence="2">Fresh leaf tissue</tissue>
    </source>
</reference>
<sequence>MQYFYSTQTRFCPPSSQAFKKFMTRSCDNNPSYLHGYYNTAKKWTASYRLFLAYLFTFLSAVSRAICLLFLFICRPAISGALANLLTLKGEGKKEAKKPNLERNAS</sequence>
<protein>
    <submittedName>
        <fullName evidence="2">Uncharacterized protein</fullName>
    </submittedName>
</protein>
<dbReference type="Proteomes" id="UP000729402">
    <property type="component" value="Unassembled WGS sequence"/>
</dbReference>
<dbReference type="AlphaFoldDB" id="A0A8J5R2P2"/>
<dbReference type="EMBL" id="JAAALK010000289">
    <property type="protein sequence ID" value="KAG8049895.1"/>
    <property type="molecule type" value="Genomic_DNA"/>
</dbReference>
<keyword evidence="3" id="KW-1185">Reference proteome</keyword>
<organism evidence="2 3">
    <name type="scientific">Zizania palustris</name>
    <name type="common">Northern wild rice</name>
    <dbReference type="NCBI Taxonomy" id="103762"/>
    <lineage>
        <taxon>Eukaryota</taxon>
        <taxon>Viridiplantae</taxon>
        <taxon>Streptophyta</taxon>
        <taxon>Embryophyta</taxon>
        <taxon>Tracheophyta</taxon>
        <taxon>Spermatophyta</taxon>
        <taxon>Magnoliopsida</taxon>
        <taxon>Liliopsida</taxon>
        <taxon>Poales</taxon>
        <taxon>Poaceae</taxon>
        <taxon>BOP clade</taxon>
        <taxon>Oryzoideae</taxon>
        <taxon>Oryzeae</taxon>
        <taxon>Zizaniinae</taxon>
        <taxon>Zizania</taxon>
    </lineage>
</organism>
<keyword evidence="1" id="KW-0472">Membrane</keyword>
<reference evidence="2" key="1">
    <citation type="journal article" date="2021" name="bioRxiv">
        <title>Whole Genome Assembly and Annotation of Northern Wild Rice, Zizania palustris L., Supports a Whole Genome Duplication in the Zizania Genus.</title>
        <authorList>
            <person name="Haas M."/>
            <person name="Kono T."/>
            <person name="Macchietto M."/>
            <person name="Millas R."/>
            <person name="McGilp L."/>
            <person name="Shao M."/>
            <person name="Duquette J."/>
            <person name="Hirsch C.N."/>
            <person name="Kimball J."/>
        </authorList>
    </citation>
    <scope>NUCLEOTIDE SEQUENCE</scope>
    <source>
        <tissue evidence="2">Fresh leaf tissue</tissue>
    </source>
</reference>
<proteinExistence type="predicted"/>
<accession>A0A8J5R2P2</accession>
<feature type="transmembrane region" description="Helical" evidence="1">
    <location>
        <begin position="51"/>
        <end position="73"/>
    </location>
</feature>
<evidence type="ECO:0000313" key="2">
    <source>
        <dbReference type="EMBL" id="KAG8049895.1"/>
    </source>
</evidence>
<evidence type="ECO:0000313" key="3">
    <source>
        <dbReference type="Proteomes" id="UP000729402"/>
    </source>
</evidence>
<gene>
    <name evidence="2" type="ORF">GUJ93_ZPchr0009g1768</name>
</gene>
<name>A0A8J5R2P2_ZIZPA</name>
<evidence type="ECO:0000256" key="1">
    <source>
        <dbReference type="SAM" id="Phobius"/>
    </source>
</evidence>
<keyword evidence="1" id="KW-1133">Transmembrane helix</keyword>
<keyword evidence="1" id="KW-0812">Transmembrane</keyword>